<dbReference type="Gene3D" id="1.10.3360.10">
    <property type="entry name" value="VPA0735-like domain"/>
    <property type="match status" value="1"/>
</dbReference>
<dbReference type="EMBL" id="CADIKM010000010">
    <property type="protein sequence ID" value="CAB3788212.1"/>
    <property type="molecule type" value="Genomic_DNA"/>
</dbReference>
<dbReference type="InterPro" id="IPR010679">
    <property type="entry name" value="DUF1254"/>
</dbReference>
<dbReference type="Proteomes" id="UP000494115">
    <property type="component" value="Unassembled WGS sequence"/>
</dbReference>
<dbReference type="PANTHER" id="PTHR36509:SF3">
    <property type="entry name" value="SIGNAL PEPTIDE PROTEIN"/>
    <property type="match status" value="1"/>
</dbReference>
<feature type="domain" description="DUF1214" evidence="1">
    <location>
        <begin position="238"/>
        <end position="344"/>
    </location>
</feature>
<evidence type="ECO:0008006" key="5">
    <source>
        <dbReference type="Google" id="ProtNLM"/>
    </source>
</evidence>
<dbReference type="Gene3D" id="2.60.120.600">
    <property type="entry name" value="Domain of unknown function DUF1214, C-terminal domain"/>
    <property type="match status" value="1"/>
</dbReference>
<dbReference type="SUPFAM" id="SSF160935">
    <property type="entry name" value="VPA0735-like"/>
    <property type="match status" value="1"/>
</dbReference>
<keyword evidence="4" id="KW-1185">Reference proteome</keyword>
<dbReference type="InterPro" id="IPR010621">
    <property type="entry name" value="DUF1214"/>
</dbReference>
<protein>
    <recommendedName>
        <fullName evidence="5">DUF1214 domain-containing protein</fullName>
    </recommendedName>
</protein>
<accession>A0A6S7CU72</accession>
<dbReference type="PANTHER" id="PTHR36509">
    <property type="entry name" value="BLL3101 PROTEIN"/>
    <property type="match status" value="1"/>
</dbReference>
<sequence>MFVIPPGATAGGILDFWERPITDTGQTGPDKGKGGKYLILGPNDPDMHPEGYYVFRSSTNNVWSGQRALDPDPAKVKEVIAGFNIYPYSQRDNPPPARHVSPEGKKWMAFQPRGMDYWRLLAKTIDSEPVQERDRLMMAMLVPLGIEKGKPFQPDARQTKILTQAVEVGELTARANGYAKRFPGSTVWPGHQWEYSLFLKNTNQELPDRTQLDERASWFYEAVGVTDGMMGKIVGAGQVYLESQKDSTGAWLDGGKQYSLHVPPNAPVAQFWSSTVYDNESRTLIDTGSYPGRSSRDDIVKNADGSVDLYFGPVPPKGKPRSNWIKTLPGKGWFTYFRLYGPTQAYFEKTWVLSDIQPSH</sequence>
<dbReference type="InterPro" id="IPR037049">
    <property type="entry name" value="DUF1214_C_sf"/>
</dbReference>
<dbReference type="AlphaFoldDB" id="A0A6S7CU72"/>
<dbReference type="Pfam" id="PF06863">
    <property type="entry name" value="DUF1254"/>
    <property type="match status" value="1"/>
</dbReference>
<name>A0A6S7CU72_9BURK</name>
<evidence type="ECO:0000313" key="3">
    <source>
        <dbReference type="EMBL" id="CAB3788212.1"/>
    </source>
</evidence>
<reference evidence="3 4" key="1">
    <citation type="submission" date="2020-04" db="EMBL/GenBank/DDBJ databases">
        <authorList>
            <person name="De Canck E."/>
        </authorList>
    </citation>
    <scope>NUCLEOTIDE SEQUENCE [LARGE SCALE GENOMIC DNA]</scope>
    <source>
        <strain evidence="3 4">LMG 28138</strain>
    </source>
</reference>
<dbReference type="Pfam" id="PF06742">
    <property type="entry name" value="DUF1214"/>
    <property type="match status" value="1"/>
</dbReference>
<evidence type="ECO:0000259" key="2">
    <source>
        <dbReference type="Pfam" id="PF06863"/>
    </source>
</evidence>
<organism evidence="3 4">
    <name type="scientific">Pararobbsia alpina</name>
    <dbReference type="NCBI Taxonomy" id="621374"/>
    <lineage>
        <taxon>Bacteria</taxon>
        <taxon>Pseudomonadati</taxon>
        <taxon>Pseudomonadota</taxon>
        <taxon>Betaproteobacteria</taxon>
        <taxon>Burkholderiales</taxon>
        <taxon>Burkholderiaceae</taxon>
        <taxon>Pararobbsia</taxon>
    </lineage>
</organism>
<feature type="domain" description="DUF1254" evidence="2">
    <location>
        <begin position="8"/>
        <end position="87"/>
    </location>
</feature>
<evidence type="ECO:0000259" key="1">
    <source>
        <dbReference type="Pfam" id="PF06742"/>
    </source>
</evidence>
<proteinExistence type="predicted"/>
<gene>
    <name evidence="3" type="ORF">LMG28138_02563</name>
</gene>
<evidence type="ECO:0000313" key="4">
    <source>
        <dbReference type="Proteomes" id="UP000494115"/>
    </source>
</evidence>